<reference evidence="1" key="2">
    <citation type="submission" date="2020-03" db="EMBL/GenBank/DDBJ databases">
        <authorList>
            <person name="Fu F.-F."/>
            <person name="Chen J."/>
        </authorList>
    </citation>
    <scope>NUCLEOTIDE SEQUENCE</scope>
    <source>
        <strain evidence="1">Lc1</strain>
    </source>
</reference>
<accession>A0A8H4C833</accession>
<reference evidence="1" key="1">
    <citation type="journal article" date="2020" name="Phytopathology">
        <title>Genome sequence and comparative analysis of Colletotrichum gloeosporioides isolated from Liriodendron leaves.</title>
        <authorList>
            <person name="Fu F.F."/>
            <person name="Hao Z."/>
            <person name="Wang P."/>
            <person name="Lu Y."/>
            <person name="Xue L.J."/>
            <person name="Wei G."/>
            <person name="Tian Y."/>
            <person name="Baishi H."/>
            <person name="Xu H."/>
            <person name="Shi J."/>
            <person name="Cheng T."/>
            <person name="Wang G."/>
            <person name="Yi Y."/>
            <person name="Chen J."/>
        </authorList>
    </citation>
    <scope>NUCLEOTIDE SEQUENCE</scope>
    <source>
        <strain evidence="1">Lc1</strain>
    </source>
</reference>
<comment type="caution">
    <text evidence="1">The sequence shown here is derived from an EMBL/GenBank/DDBJ whole genome shotgun (WGS) entry which is preliminary data.</text>
</comment>
<dbReference type="Proteomes" id="UP000613401">
    <property type="component" value="Unassembled WGS sequence"/>
</dbReference>
<name>A0A8H4C833_COLGL</name>
<feature type="non-terminal residue" evidence="1">
    <location>
        <position position="98"/>
    </location>
</feature>
<organism evidence="1 2">
    <name type="scientific">Colletotrichum gloeosporioides</name>
    <name type="common">Anthracnose fungus</name>
    <name type="synonym">Glomerella cingulata</name>
    <dbReference type="NCBI Taxonomy" id="474922"/>
    <lineage>
        <taxon>Eukaryota</taxon>
        <taxon>Fungi</taxon>
        <taxon>Dikarya</taxon>
        <taxon>Ascomycota</taxon>
        <taxon>Pezizomycotina</taxon>
        <taxon>Sordariomycetes</taxon>
        <taxon>Hypocreomycetidae</taxon>
        <taxon>Glomerellales</taxon>
        <taxon>Glomerellaceae</taxon>
        <taxon>Colletotrichum</taxon>
        <taxon>Colletotrichum gloeosporioides species complex</taxon>
    </lineage>
</organism>
<evidence type="ECO:0000313" key="1">
    <source>
        <dbReference type="EMBL" id="KAF3799149.1"/>
    </source>
</evidence>
<sequence length="98" mass="11182">LFPAKPVEDHPLYDGIHIPLAYVRSEAHQLFPKKESPDNILSYGKLRTIDEDFKVVRVDMVLAMEESALNDSSAITRLTSQLRRQLKIDAELTMKQTS</sequence>
<gene>
    <name evidence="1" type="ORF">GCG54_00015335</name>
</gene>
<dbReference type="RefSeq" id="XP_045258309.1">
    <property type="nucleotide sequence ID" value="XM_045415136.1"/>
</dbReference>
<evidence type="ECO:0000313" key="2">
    <source>
        <dbReference type="Proteomes" id="UP000613401"/>
    </source>
</evidence>
<dbReference type="GeneID" id="69022439"/>
<proteinExistence type="predicted"/>
<dbReference type="EMBL" id="WVTB01000086">
    <property type="protein sequence ID" value="KAF3799149.1"/>
    <property type="molecule type" value="Genomic_DNA"/>
</dbReference>
<keyword evidence="2" id="KW-1185">Reference proteome</keyword>
<protein>
    <submittedName>
        <fullName evidence="1">Uncharacterized protein</fullName>
    </submittedName>
</protein>
<dbReference type="AlphaFoldDB" id="A0A8H4C833"/>